<sequence>MVPAVTGTCTPHASLVSASSAMIASTGLISYSLNLFTEDDDYEIFVLLVFLQALGHYTEKINDFSVFPSQAREGRAGHLLHVHRLVMYNLCLEGRKVFISEQNLYSRAQLNQHLETCDSEVDGTENERGGFMGHPMSDFCKTSFNVETEYMSYTPKYPGQYKYYKNYDNRCWVWFHYGGKPSPMNP</sequence>
<dbReference type="PANTHER" id="PTHR22938:SF0">
    <property type="entry name" value="E3 UBIQUITIN-PROTEIN LIGASE ZNF598"/>
    <property type="match status" value="1"/>
</dbReference>
<keyword evidence="2" id="KW-1185">Reference proteome</keyword>
<dbReference type="GO" id="GO:0043022">
    <property type="term" value="F:ribosome binding"/>
    <property type="evidence" value="ECO:0007669"/>
    <property type="project" value="TreeGrafter"/>
</dbReference>
<dbReference type="EMBL" id="VEPZ02000853">
    <property type="protein sequence ID" value="KAE8716254.1"/>
    <property type="molecule type" value="Genomic_DNA"/>
</dbReference>
<evidence type="ECO:0000313" key="1">
    <source>
        <dbReference type="EMBL" id="KAE8716254.1"/>
    </source>
</evidence>
<dbReference type="AlphaFoldDB" id="A0A6A3BHT0"/>
<dbReference type="PANTHER" id="PTHR22938">
    <property type="entry name" value="ZINC FINGER PROTEIN 598"/>
    <property type="match status" value="1"/>
</dbReference>
<dbReference type="Proteomes" id="UP000436088">
    <property type="component" value="Unassembled WGS sequence"/>
</dbReference>
<reference evidence="1" key="1">
    <citation type="submission" date="2019-09" db="EMBL/GenBank/DDBJ databases">
        <title>Draft genome information of white flower Hibiscus syriacus.</title>
        <authorList>
            <person name="Kim Y.-M."/>
        </authorList>
    </citation>
    <scope>NUCLEOTIDE SEQUENCE [LARGE SCALE GENOMIC DNA]</scope>
    <source>
        <strain evidence="1">YM2019G1</strain>
    </source>
</reference>
<proteinExistence type="predicted"/>
<accession>A0A6A3BHT0</accession>
<dbReference type="InterPro" id="IPR044288">
    <property type="entry name" value="ZNF598/HEL2"/>
</dbReference>
<comment type="caution">
    <text evidence="1">The sequence shown here is derived from an EMBL/GenBank/DDBJ whole genome shotgun (WGS) entry which is preliminary data.</text>
</comment>
<name>A0A6A3BHT0_HIBSY</name>
<organism evidence="1 2">
    <name type="scientific">Hibiscus syriacus</name>
    <name type="common">Rose of Sharon</name>
    <dbReference type="NCBI Taxonomy" id="106335"/>
    <lineage>
        <taxon>Eukaryota</taxon>
        <taxon>Viridiplantae</taxon>
        <taxon>Streptophyta</taxon>
        <taxon>Embryophyta</taxon>
        <taxon>Tracheophyta</taxon>
        <taxon>Spermatophyta</taxon>
        <taxon>Magnoliopsida</taxon>
        <taxon>eudicotyledons</taxon>
        <taxon>Gunneridae</taxon>
        <taxon>Pentapetalae</taxon>
        <taxon>rosids</taxon>
        <taxon>malvids</taxon>
        <taxon>Malvales</taxon>
        <taxon>Malvaceae</taxon>
        <taxon>Malvoideae</taxon>
        <taxon>Hibiscus</taxon>
    </lineage>
</organism>
<dbReference type="GO" id="GO:0061630">
    <property type="term" value="F:ubiquitin protein ligase activity"/>
    <property type="evidence" value="ECO:0007669"/>
    <property type="project" value="InterPro"/>
</dbReference>
<dbReference type="GO" id="GO:0016567">
    <property type="term" value="P:protein ubiquitination"/>
    <property type="evidence" value="ECO:0007669"/>
    <property type="project" value="TreeGrafter"/>
</dbReference>
<protein>
    <submittedName>
        <fullName evidence="1">Uncharacterized protein</fullName>
    </submittedName>
</protein>
<evidence type="ECO:0000313" key="2">
    <source>
        <dbReference type="Proteomes" id="UP000436088"/>
    </source>
</evidence>
<dbReference type="GO" id="GO:0072344">
    <property type="term" value="P:rescue of stalled ribosome"/>
    <property type="evidence" value="ECO:0007669"/>
    <property type="project" value="InterPro"/>
</dbReference>
<gene>
    <name evidence="1" type="ORF">F3Y22_tig00110152pilonHSYRG00038</name>
</gene>